<keyword evidence="3" id="KW-0378">Hydrolase</keyword>
<keyword evidence="3" id="KW-0540">Nuclease</keyword>
<keyword evidence="3" id="KW-0255">Endonuclease</keyword>
<proteinExistence type="predicted"/>
<dbReference type="CDD" id="cd00085">
    <property type="entry name" value="HNHc"/>
    <property type="match status" value="1"/>
</dbReference>
<name>M0MMP0_HALMO</name>
<accession>M0MMP0</accession>
<dbReference type="EMBL" id="AOMC01000092">
    <property type="protein sequence ID" value="EMA45989.1"/>
    <property type="molecule type" value="Genomic_DNA"/>
</dbReference>
<dbReference type="GO" id="GO:0004519">
    <property type="term" value="F:endonuclease activity"/>
    <property type="evidence" value="ECO:0007669"/>
    <property type="project" value="UniProtKB-KW"/>
</dbReference>
<evidence type="ECO:0000313" key="4">
    <source>
        <dbReference type="Proteomes" id="UP000011568"/>
    </source>
</evidence>
<reference evidence="3 4" key="1">
    <citation type="journal article" date="2014" name="PLoS Genet.">
        <title>Phylogenetically driven sequencing of extremely halophilic archaea reveals strategies for static and dynamic osmo-response.</title>
        <authorList>
            <person name="Becker E.A."/>
            <person name="Seitzer P.M."/>
            <person name="Tritt A."/>
            <person name="Larsen D."/>
            <person name="Krusor M."/>
            <person name="Yao A.I."/>
            <person name="Wu D."/>
            <person name="Madern D."/>
            <person name="Eisen J.A."/>
            <person name="Darling A.E."/>
            <person name="Facciotti M.T."/>
        </authorList>
    </citation>
    <scope>NUCLEOTIDE SEQUENCE [LARGE SCALE GENOMIC DNA]</scope>
    <source>
        <strain evidence="3 4">DSM 1307</strain>
    </source>
</reference>
<dbReference type="Pfam" id="PF13391">
    <property type="entry name" value="HNH_2"/>
    <property type="match status" value="1"/>
</dbReference>
<dbReference type="InterPro" id="IPR003615">
    <property type="entry name" value="HNH_nuc"/>
</dbReference>
<protein>
    <submittedName>
        <fullName evidence="3">HNH endonuclease domain-containing protein</fullName>
    </submittedName>
</protein>
<feature type="domain" description="HNH nuclease" evidence="2">
    <location>
        <begin position="69"/>
        <end position="127"/>
    </location>
</feature>
<feature type="region of interest" description="Disordered" evidence="1">
    <location>
        <begin position="35"/>
        <end position="55"/>
    </location>
</feature>
<comment type="caution">
    <text evidence="3">The sequence shown here is derived from an EMBL/GenBank/DDBJ whole genome shotgun (WGS) entry which is preliminary data.</text>
</comment>
<dbReference type="eggNOG" id="arCOG09398">
    <property type="taxonomic scope" value="Archaea"/>
</dbReference>
<evidence type="ECO:0000313" key="3">
    <source>
        <dbReference type="EMBL" id="EMA45989.1"/>
    </source>
</evidence>
<organism evidence="3 4">
    <name type="scientific">Halococcus morrhuae DSM 1307</name>
    <dbReference type="NCBI Taxonomy" id="931277"/>
    <lineage>
        <taxon>Archaea</taxon>
        <taxon>Methanobacteriati</taxon>
        <taxon>Methanobacteriota</taxon>
        <taxon>Stenosarchaea group</taxon>
        <taxon>Halobacteria</taxon>
        <taxon>Halobacteriales</taxon>
        <taxon>Halococcaceae</taxon>
        <taxon>Halococcus</taxon>
    </lineage>
</organism>
<keyword evidence="4" id="KW-1185">Reference proteome</keyword>
<dbReference type="SMART" id="SM00507">
    <property type="entry name" value="HNHc"/>
    <property type="match status" value="1"/>
</dbReference>
<dbReference type="STRING" id="931277.C448_06650"/>
<evidence type="ECO:0000256" key="1">
    <source>
        <dbReference type="SAM" id="MobiDB-lite"/>
    </source>
</evidence>
<dbReference type="Proteomes" id="UP000011568">
    <property type="component" value="Unassembled WGS sequence"/>
</dbReference>
<sequence length="179" mass="20836">MRPEYARGYFEELLDQEFISEGDSRFIQDHFETVKSSATDTDHSPHSISTAGEKRYTSTVDRRLRDHRLVEEIKEIYSNKCQICRDHRLKDKNVGYSEVHHIQPLGRPHVGADVKKNMIVLCPNHHSDFDNGVVSIDPDSREIDHLYENAVDGQVLRSHRSHTIAKEYLRYHINEISVL</sequence>
<gene>
    <name evidence="3" type="ORF">C448_06650</name>
</gene>
<dbReference type="Gene3D" id="1.10.30.50">
    <property type="match status" value="1"/>
</dbReference>
<dbReference type="AlphaFoldDB" id="M0MMP0"/>
<evidence type="ECO:0000259" key="2">
    <source>
        <dbReference type="SMART" id="SM00507"/>
    </source>
</evidence>